<feature type="region of interest" description="Disordered" evidence="2">
    <location>
        <begin position="738"/>
        <end position="763"/>
    </location>
</feature>
<dbReference type="Pfam" id="PF03011">
    <property type="entry name" value="PFEMP"/>
    <property type="match status" value="2"/>
</dbReference>
<dbReference type="VEuPathDB" id="PlasmoDB:PfNF166_050038200"/>
<dbReference type="Pfam" id="PF22672">
    <property type="entry name" value="DBL_C"/>
    <property type="match status" value="2"/>
</dbReference>
<dbReference type="InterPro" id="IPR054595">
    <property type="entry name" value="DBL_C"/>
</dbReference>
<dbReference type="VEuPathDB" id="PlasmoDB:PfNF54_060038100"/>
<evidence type="ECO:0000313" key="9">
    <source>
        <dbReference type="EMBL" id="ABM88765.1"/>
    </source>
</evidence>
<dbReference type="VEuPathDB" id="PlasmoDB:PfSN01_110053000"/>
<dbReference type="VEuPathDB" id="PlasmoDB:PfGA01_000007700"/>
<dbReference type="VEuPathDB" id="PlasmoDB:PfML01_000076600"/>
<feature type="region of interest" description="Disordered" evidence="2">
    <location>
        <begin position="1417"/>
        <end position="1506"/>
    </location>
</feature>
<dbReference type="Gene3D" id="1.20.58.830">
    <property type="match status" value="2"/>
</dbReference>
<feature type="region of interest" description="Disordered" evidence="2">
    <location>
        <begin position="812"/>
        <end position="840"/>
    </location>
</feature>
<keyword evidence="1" id="KW-0175">Coiled coil</keyword>
<evidence type="ECO:0000259" key="8">
    <source>
        <dbReference type="Pfam" id="PF22672"/>
    </source>
</evidence>
<dbReference type="VEuPathDB" id="PlasmoDB:PfKH01_120005400"/>
<sequence>LSLCDYNLENISDFDHINNHTLLADVCLAAKFEGESITQNHGKYQLSYPDSHYEICTMLARSFADIGDIVRGRDLYRGDNREKTKLEKKLKKIFGIIYGKLDKKDRYQNDGDNYFQLREDWWTENRETVWKAITCGHPGGTYFRRTCSNDQRRTNHNCRCAAGDVPTYFDYVPQYLRWFEEWAEEFCRKKKHKLKDVKTNCRERNKDDEERYCDRNGFDCERTIYKESYFVIDKGCNTCSVSCRPYESWIDNQKKEFLKQKNKYADEINGASGIRRLRRAATTSNYDNGYEKKFYDELKNHGYGDVKNFLGLLNNEKACKEVQDDKGGTIHFEKVNSGSTNGDGDGSNKTFSHSEYCQPCPDCGVEHLGGGIFKKKNENKSGECEVAKNVYNRPDGVKEHYINFLYSGDGKQDITEKLKEFCEKQHKEDVKKNEKWQCYYENSINNMCKMTNAVANDQGHDKIMSFNDFFYFWVAHLLTDTIDWRKKLNSCIKAAKLKRCEKSCNTKCDCYKRWIEKKKTEWQELKDQYDEQKDFVNFSPYWTLEWNLEQELLTIIEKNNSDLELIEEMKKIIEKNRNKFDLKKEDDNAIDILLEHELQEAKKCVTDNPEQNCKKKTPKKQLTTDASREGPARSLPSSPQPRPTATSPNVQQPQPRSKEDASSEDSDEDDEDGDEVEEDTTGSQEDTGQTPAIQDNTEESVDACGIVNTLFTTTDTLEKACPTKYGPGKNYGWKCVSSGDSTTTSSGNDGAPGKSGSDSGSICIPPRRRKLYLHKIEGVDTTDDKSLRDWFVKSAAVETFFSWHKYKKENTKTQGVGSPLLQTTLDNGTPPTDDDKDPEKLLQKGEIPDDFLRQMFYTFGDYKDIFFGKDVGNGKDLGKDSATTSISENIARILNSDSQPSSGEPNNKREEWWEQHGPAIWDGMVCALGYNTENRTKDDNVHKQLMEVIKNNKKYNYHTVIFSSVGPSSSAKLDEFSRIPQYFRWFQEWGETFCRQRTRMLKNVKDNCMEEDGTKQKYSGDGEDCEDIFRQEYNVLQDLSSSCAKPCRFYRKWIEKKKDEYDKQKEAYNNQKANVQNNNDNAFSGTLEKYKDAAAFLENLGSCKKDNGEGKKFFENEGEAFRPATNCKPCSQFKIDCRNGNCKIGGGTNDMCNGKIKTITAENIKTSTADIGMLVSDNDAKGFDGLQACGSANIFKGIRKEEWKCGNVCGYVVCKTEKVDGKANSEKQFITIRALLHRWLEYFLDDYNKIKHKISHCMEKGEGNICKKDCQNKCKCVGQWIEKKRAEWETIRGRFNEQYKNADSDNSFPVRSVLETFLVQIGAANYEDKVIKLSQFDKSCGCSADASAQKKDSNEKDAIDCMLKKLEEKAKKCKEDHSQTGDKTCSPPPQQTLDLDDQIDEDTENKVAHPKICGEMDAQPEQQEEEGGCDAPEEKTKENDQAGAEELKPPADSPPAGPTDQESVEPAKENMKDPAENEDTKVNKEETKKDLAPPQPPSRQPQNPFNHPAVIPSLVTSTLAWSVGIGFATFTYFYLKKKTKSSVGNLFQILQIPKGDYDIPTKLSPNRYIPYTSGKYRGKRYIYLEGDSGTDSGYTDHYSDITSSSESEYEEMDINDIYVPGSPKYKTLIEVVLEPSKKDIPSDDTPSSKITDNEWNTLKHDFISNMLQNEPNGVPNDYRSGDIPMNTQPNTLYFDNPDEKPFITSIHDRNLYTGEEYSYNINMSTNRMDDPKYVSNNVYSGIDLINDSLSGDYDIYDELLKRKENELFGTKHPKRTSNNSVIKSTSSDSIMNQLDLFHKWLDRHRDMCEKWDTNNKVDILNQLKEEWENETHSGDINSNIPSNIPNSDIHPSDIHSGKLSDTPSDNNIHSDIHPSDIPSGKQSDIPSSNKTLNTNVSIQIHMDNPKPINQFTNMDTILEDLDKYNEPYYDVQDDIYYDVNDDNDISTVDTNAVDVPSKVQIEMDVNTKLVKEKYPIADVWDI</sequence>
<feature type="compositionally biased region" description="Basic and acidic residues" evidence="2">
    <location>
        <begin position="1465"/>
        <end position="1491"/>
    </location>
</feature>
<organism evidence="9">
    <name type="scientific">Plasmodium falciparum</name>
    <name type="common">malaria parasite P. falciparum</name>
    <dbReference type="NCBI Taxonomy" id="5833"/>
    <lineage>
        <taxon>Eukaryota</taxon>
        <taxon>Sar</taxon>
        <taxon>Alveolata</taxon>
        <taxon>Apicomplexa</taxon>
        <taxon>Aconoidasida</taxon>
        <taxon>Haemosporida</taxon>
        <taxon>Plasmodiidae</taxon>
        <taxon>Plasmodium</taxon>
        <taxon>Plasmodium (Laverania)</taxon>
    </lineage>
</organism>
<dbReference type="VEuPathDB" id="PlasmoDB:PfIT_000009500"/>
<feature type="domain" description="Duffy-binding-like" evidence="3">
    <location>
        <begin position="1235"/>
        <end position="1379"/>
    </location>
</feature>
<dbReference type="VEuPathDB" id="PlasmoDB:PfTG01_020027700"/>
<dbReference type="VEuPathDB" id="PlasmoDB:PfCD01_070016300"/>
<name>A3R6T5_PLAFA</name>
<accession>A3R6T5</accession>
<dbReference type="VEuPathDB" id="PlasmoDB:PfKE01_040019800"/>
<dbReference type="Pfam" id="PF21807">
    <property type="entry name" value="PfEMP1_CIDRalpha1_dom"/>
    <property type="match status" value="1"/>
</dbReference>
<dbReference type="SUPFAM" id="SSF140924">
    <property type="entry name" value="Duffy binding domain-like"/>
    <property type="match status" value="4"/>
</dbReference>
<feature type="region of interest" description="Disordered" evidence="2">
    <location>
        <begin position="1374"/>
        <end position="1395"/>
    </location>
</feature>
<feature type="non-terminal residue" evidence="9">
    <location>
        <position position="1"/>
    </location>
</feature>
<dbReference type="Gene3D" id="1.10.1900.40">
    <property type="entry name" value="Acidic terminal segments, variant surface antigen of PfEMP1"/>
    <property type="match status" value="2"/>
</dbReference>
<dbReference type="VEuPathDB" id="PlasmoDB:Pf7G8-2_000390300"/>
<dbReference type="FunFam" id="1.20.58.830:FF:000003">
    <property type="entry name" value="Erythrocyte membrane protein 1, PfEMP1"/>
    <property type="match status" value="1"/>
</dbReference>
<feature type="domain" description="PfEMP1 CIDRalpha1" evidence="7">
    <location>
        <begin position="402"/>
        <end position="457"/>
    </location>
</feature>
<protein>
    <submittedName>
        <fullName evidence="9">Erythrocyte membrane protein 1</fullName>
    </submittedName>
</protein>
<evidence type="ECO:0000256" key="2">
    <source>
        <dbReference type="SAM" id="MobiDB-lite"/>
    </source>
</evidence>
<dbReference type="EMBL" id="EF158087">
    <property type="protein sequence ID" value="ABM88765.1"/>
    <property type="molecule type" value="Genomic_DNA"/>
</dbReference>
<reference evidence="9" key="1">
    <citation type="journal article" date="2007" name="BMC Genomics">
        <title>Patterns of gene recombination shape var gene repertoires in Plasmodium falciparum: comparisons of geographically diverse isolates.</title>
        <authorList>
            <person name="Kraemer S.M."/>
            <person name="Kyes S.A."/>
            <person name="Aggarwal G."/>
            <person name="Springer A.L."/>
            <person name="Nelson S.O."/>
            <person name="Christodoulou Z."/>
            <person name="Smith L.M."/>
            <person name="Wang W."/>
            <person name="Levin E."/>
            <person name="Newbold C.I."/>
            <person name="Myler P.J."/>
            <person name="Smith J.D."/>
        </authorList>
    </citation>
    <scope>NUCLEOTIDE SEQUENCE</scope>
    <source>
        <strain evidence="9">IT4/25/5</strain>
    </source>
</reference>
<feature type="domain" description="Duffy-binding-like" evidence="8">
    <location>
        <begin position="988"/>
        <end position="1123"/>
    </location>
</feature>
<feature type="domain" description="Duffy-binding-like" evidence="3">
    <location>
        <begin position="469"/>
        <end position="611"/>
    </location>
</feature>
<dbReference type="Pfam" id="PF05424">
    <property type="entry name" value="Duffy_binding"/>
    <property type="match status" value="2"/>
</dbReference>
<feature type="compositionally biased region" description="Polar residues" evidence="2">
    <location>
        <begin position="681"/>
        <end position="695"/>
    </location>
</feature>
<dbReference type="InterPro" id="IPR042202">
    <property type="entry name" value="Duffy-ag-bd_sf"/>
</dbReference>
<dbReference type="VEuPathDB" id="PlasmoDB:PfGB4_080013600"/>
<feature type="compositionally biased region" description="Acidic residues" evidence="2">
    <location>
        <begin position="662"/>
        <end position="680"/>
    </location>
</feature>
<feature type="compositionally biased region" description="Polar residues" evidence="2">
    <location>
        <begin position="643"/>
        <end position="655"/>
    </location>
</feature>
<dbReference type="Pfam" id="PF15445">
    <property type="entry name" value="ATS"/>
    <property type="match status" value="1"/>
</dbReference>
<dbReference type="Pfam" id="PF18562">
    <property type="entry name" value="CIDR1_gamma"/>
    <property type="match status" value="1"/>
</dbReference>
<evidence type="ECO:0000259" key="6">
    <source>
        <dbReference type="Pfam" id="PF18562"/>
    </source>
</evidence>
<dbReference type="VEuPathDB" id="PlasmoDB:PfNF135_100045900"/>
<evidence type="ECO:0000259" key="7">
    <source>
        <dbReference type="Pfam" id="PF21807"/>
    </source>
</evidence>
<dbReference type="FunFam" id="1.20.58.1930:FF:000001">
    <property type="entry name" value="Erythrocyte membrane protein 1, PfEMP1"/>
    <property type="match status" value="1"/>
</dbReference>
<feature type="region of interest" description="Disordered" evidence="2">
    <location>
        <begin position="1830"/>
        <end position="1891"/>
    </location>
</feature>
<feature type="coiled-coil region" evidence="1">
    <location>
        <begin position="1051"/>
        <end position="1081"/>
    </location>
</feature>
<evidence type="ECO:0000259" key="5">
    <source>
        <dbReference type="Pfam" id="PF15445"/>
    </source>
</evidence>
<dbReference type="GO" id="GO:0046789">
    <property type="term" value="F:host cell surface receptor binding"/>
    <property type="evidence" value="ECO:0007669"/>
    <property type="project" value="InterPro"/>
</dbReference>
<feature type="domain" description="Duffy-antigen binding" evidence="4">
    <location>
        <begin position="762"/>
        <end position="943"/>
    </location>
</feature>
<dbReference type="InterPro" id="IPR049158">
    <property type="entry name" value="PfEMP1_CIDRalpha1_dom"/>
</dbReference>
<evidence type="ECO:0000256" key="1">
    <source>
        <dbReference type="SAM" id="Coils"/>
    </source>
</evidence>
<dbReference type="FunFam" id="1.10.1900.40:FF:000005">
    <property type="entry name" value="Erythrocyte membrane protein 1, PfEMP1"/>
    <property type="match status" value="1"/>
</dbReference>
<feature type="domain" description="Cysteine-rich interdomain region 1 gamma" evidence="6">
    <location>
        <begin position="1169"/>
        <end position="1218"/>
    </location>
</feature>
<dbReference type="VEuPathDB" id="PlasmoDB:PfSD01_120005600"/>
<dbReference type="VEuPathDB" id="PlasmoDB:PfHB3_120045800"/>
<feature type="compositionally biased region" description="Polar residues" evidence="2">
    <location>
        <begin position="812"/>
        <end position="827"/>
    </location>
</feature>
<feature type="region of interest" description="Disordered" evidence="2">
    <location>
        <begin position="606"/>
        <end position="700"/>
    </location>
</feature>
<evidence type="ECO:0000259" key="4">
    <source>
        <dbReference type="Pfam" id="PF05424"/>
    </source>
</evidence>
<feature type="domain" description="Duffy-binding-like" evidence="8">
    <location>
        <begin position="181"/>
        <end position="336"/>
    </location>
</feature>
<dbReference type="GO" id="GO:0016020">
    <property type="term" value="C:membrane"/>
    <property type="evidence" value="ECO:0007669"/>
    <property type="project" value="InterPro"/>
</dbReference>
<dbReference type="Gene3D" id="1.20.58.1930">
    <property type="match status" value="2"/>
</dbReference>
<dbReference type="InterPro" id="IPR004258">
    <property type="entry name" value="DBL"/>
</dbReference>
<feature type="domain" description="Plasmodium falciparum erythrocyte membrane protein 1 acidic terminal segment" evidence="5">
    <location>
        <begin position="1518"/>
        <end position="1982"/>
    </location>
</feature>
<feature type="compositionally biased region" description="Basic and acidic residues" evidence="2">
    <location>
        <begin position="1432"/>
        <end position="1449"/>
    </location>
</feature>
<dbReference type="InterPro" id="IPR044932">
    <property type="entry name" value="PfEMP1_ATS_sf"/>
</dbReference>
<dbReference type="VEuPathDB" id="PlasmoDB:Pf7G8_120046600"/>
<dbReference type="FunFam" id="1.10.1900.40:FF:000001">
    <property type="entry name" value="Erythrocyte membrane protein 1"/>
    <property type="match status" value="1"/>
</dbReference>
<evidence type="ECO:0000259" key="3">
    <source>
        <dbReference type="Pfam" id="PF03011"/>
    </source>
</evidence>
<feature type="compositionally biased region" description="Low complexity" evidence="2">
    <location>
        <begin position="738"/>
        <end position="749"/>
    </location>
</feature>
<dbReference type="InterPro" id="IPR008602">
    <property type="entry name" value="Duffy-antigen-binding"/>
</dbReference>
<feature type="domain" description="Duffy-antigen binding" evidence="4">
    <location>
        <begin position="2"/>
        <end position="177"/>
    </location>
</feature>
<dbReference type="InterPro" id="IPR041480">
    <property type="entry name" value="CIDR1_gamma"/>
</dbReference>
<dbReference type="VEuPathDB" id="PlasmoDB:PfDd2_070016500"/>
<dbReference type="VEuPathDB" id="PlasmoDB:PfGN01_080005400"/>
<dbReference type="InterPro" id="IPR029211">
    <property type="entry name" value="PfEMP1_ATS"/>
</dbReference>
<feature type="compositionally biased region" description="Polar residues" evidence="2">
    <location>
        <begin position="1880"/>
        <end position="1891"/>
    </location>
</feature>
<proteinExistence type="predicted"/>
<gene>
    <name evidence="9" type="primary">IT4_var36</name>
</gene>
<dbReference type="VEuPathDB" id="PlasmoDB:PF3D7_0632800"/>
<dbReference type="VEuPathDB" id="PlasmoDB:PfKH02_080005200"/>
<feature type="compositionally biased region" description="Low complexity" evidence="2">
    <location>
        <begin position="1835"/>
        <end position="1849"/>
    </location>
</feature>
<dbReference type="Gene3D" id="1.20.1310.20">
    <property type="entry name" value="Duffy-antigen binding domain"/>
    <property type="match status" value="2"/>
</dbReference>